<protein>
    <submittedName>
        <fullName evidence="1">Uncharacterized protein</fullName>
    </submittedName>
</protein>
<dbReference type="Proteomes" id="UP000075321">
    <property type="component" value="Unassembled WGS sequence"/>
</dbReference>
<name>A0A151AJ19_9EURY</name>
<proteinExistence type="predicted"/>
<accession>A0A151AJ19</accession>
<keyword evidence="2" id="KW-1185">Reference proteome</keyword>
<gene>
    <name evidence="1" type="ORF">HAPAU_00730</name>
</gene>
<evidence type="ECO:0000313" key="2">
    <source>
        <dbReference type="Proteomes" id="UP000075321"/>
    </source>
</evidence>
<evidence type="ECO:0000313" key="1">
    <source>
        <dbReference type="EMBL" id="KYH27407.1"/>
    </source>
</evidence>
<dbReference type="OrthoDB" id="205088at2157"/>
<comment type="caution">
    <text evidence="1">The sequence shown here is derived from an EMBL/GenBank/DDBJ whole genome shotgun (WGS) entry which is preliminary data.</text>
</comment>
<dbReference type="RefSeq" id="WP_066378108.1">
    <property type="nucleotide sequence ID" value="NZ_LTAZ01000001.1"/>
</dbReference>
<dbReference type="InterPro" id="IPR042099">
    <property type="entry name" value="ANL_N_sf"/>
</dbReference>
<dbReference type="SUPFAM" id="SSF56801">
    <property type="entry name" value="Acetyl-CoA synthetase-like"/>
    <property type="match status" value="1"/>
</dbReference>
<dbReference type="EMBL" id="LTAZ01000001">
    <property type="protein sequence ID" value="KYH27407.1"/>
    <property type="molecule type" value="Genomic_DNA"/>
</dbReference>
<dbReference type="PATRIC" id="fig|1008153.3.peg.78"/>
<dbReference type="Gene3D" id="3.40.50.12780">
    <property type="entry name" value="N-terminal domain of ligase-like"/>
    <property type="match status" value="1"/>
</dbReference>
<reference evidence="1 2" key="1">
    <citation type="submission" date="2016-02" db="EMBL/GenBank/DDBJ databases">
        <title>Genome sequence of Halalkalicoccus paucihalophilus DSM 24557.</title>
        <authorList>
            <person name="Poehlein A."/>
            <person name="Daniel R."/>
        </authorList>
    </citation>
    <scope>NUCLEOTIDE SEQUENCE [LARGE SCALE GENOMIC DNA]</scope>
    <source>
        <strain evidence="1 2">DSM 24557</strain>
    </source>
</reference>
<dbReference type="AlphaFoldDB" id="A0A151AJ19"/>
<sequence length="234" mass="24573">METIGELVARDQRTREPALRARTGVTLRYDYYQLCTTAQKTGNFFSHRGVRTGSLVGVESAESGAPVLSLFGAALLGARVRFDPPRKTDARLLVAPSEGIEEYALPAGASRLAYDGEPGVGVESFGESVWSENPACPTPSEVGPDTPFLETEDETYTHGQLLAATERVVDRWGIGPGTEVAIRTPLSEPEAVVAGILAPLSAGGVIVFPGPDEAVDLAVGEGPESTVIPPDGVV</sequence>
<organism evidence="1 2">
    <name type="scientific">Halalkalicoccus paucihalophilus</name>
    <dbReference type="NCBI Taxonomy" id="1008153"/>
    <lineage>
        <taxon>Archaea</taxon>
        <taxon>Methanobacteriati</taxon>
        <taxon>Methanobacteriota</taxon>
        <taxon>Stenosarchaea group</taxon>
        <taxon>Halobacteria</taxon>
        <taxon>Halobacteriales</taxon>
        <taxon>Halococcaceae</taxon>
        <taxon>Halalkalicoccus</taxon>
    </lineage>
</organism>